<evidence type="ECO:0000313" key="13">
    <source>
        <dbReference type="Proteomes" id="UP001142489"/>
    </source>
</evidence>
<comment type="caution">
    <text evidence="12">The sequence shown here is derived from an EMBL/GenBank/DDBJ whole genome shotgun (WGS) entry which is preliminary data.</text>
</comment>
<evidence type="ECO:0000256" key="3">
    <source>
        <dbReference type="ARBA" id="ARBA00010040"/>
    </source>
</evidence>
<evidence type="ECO:0000256" key="1">
    <source>
        <dbReference type="ARBA" id="ARBA00000721"/>
    </source>
</evidence>
<dbReference type="InterPro" id="IPR001375">
    <property type="entry name" value="Peptidase_S9_cat"/>
</dbReference>
<dbReference type="Pfam" id="PF00326">
    <property type="entry name" value="Peptidase_S9"/>
    <property type="match status" value="1"/>
</dbReference>
<evidence type="ECO:0000256" key="4">
    <source>
        <dbReference type="ARBA" id="ARBA00011881"/>
    </source>
</evidence>
<evidence type="ECO:0000259" key="11">
    <source>
        <dbReference type="Pfam" id="PF19283"/>
    </source>
</evidence>
<feature type="domain" description="Peptidase S9 prolyl oligopeptidase catalytic" evidence="10">
    <location>
        <begin position="527"/>
        <end position="736"/>
    </location>
</feature>
<evidence type="ECO:0000256" key="7">
    <source>
        <dbReference type="ARBA" id="ARBA00022490"/>
    </source>
</evidence>
<dbReference type="Pfam" id="PF19283">
    <property type="entry name" value="APEH_N"/>
    <property type="match status" value="1"/>
</dbReference>
<gene>
    <name evidence="12" type="ORF">JRQ81_002836</name>
</gene>
<evidence type="ECO:0000256" key="8">
    <source>
        <dbReference type="ARBA" id="ARBA00022801"/>
    </source>
</evidence>
<accession>A0A9Q0XIP9</accession>
<dbReference type="InterPro" id="IPR029058">
    <property type="entry name" value="AB_hydrolase_fold"/>
</dbReference>
<evidence type="ECO:0000256" key="5">
    <source>
        <dbReference type="ARBA" id="ARBA00012917"/>
    </source>
</evidence>
<dbReference type="GO" id="GO:0005737">
    <property type="term" value="C:cytoplasm"/>
    <property type="evidence" value="ECO:0007669"/>
    <property type="project" value="UniProtKB-SubCell"/>
</dbReference>
<dbReference type="FunFam" id="3.40.50.1820:FF:000043">
    <property type="entry name" value="acylamino-acid-releasing enzyme"/>
    <property type="match status" value="1"/>
</dbReference>
<dbReference type="InterPro" id="IPR045550">
    <property type="entry name" value="AARE_N"/>
</dbReference>
<protein>
    <recommendedName>
        <fullName evidence="6">Acylamino-acid-releasing enzyme</fullName>
        <ecNumber evidence="5">3.4.19.1</ecNumber>
    </recommendedName>
</protein>
<dbReference type="OrthoDB" id="416344at2759"/>
<evidence type="ECO:0000259" key="10">
    <source>
        <dbReference type="Pfam" id="PF00326"/>
    </source>
</evidence>
<dbReference type="InterPro" id="IPR011042">
    <property type="entry name" value="6-blade_b-propeller_TolB-like"/>
</dbReference>
<feature type="domain" description="Acylamino-acid-releasing enzyme N-terminal" evidence="11">
    <location>
        <begin position="57"/>
        <end position="458"/>
    </location>
</feature>
<dbReference type="PANTHER" id="PTHR42776:SF4">
    <property type="entry name" value="ACYLAMINO-ACID-RELEASING ENZYME"/>
    <property type="match status" value="1"/>
</dbReference>
<reference evidence="12" key="1">
    <citation type="journal article" date="2023" name="DNA Res.">
        <title>Chromosome-level genome assembly of Phrynocephalus forsythii using third-generation DNA sequencing and Hi-C analysis.</title>
        <authorList>
            <person name="Qi Y."/>
            <person name="Zhao W."/>
            <person name="Zhao Y."/>
            <person name="Niu C."/>
            <person name="Cao S."/>
            <person name="Zhang Y."/>
        </authorList>
    </citation>
    <scope>NUCLEOTIDE SEQUENCE</scope>
    <source>
        <tissue evidence="12">Muscle</tissue>
    </source>
</reference>
<keyword evidence="7" id="KW-0963">Cytoplasm</keyword>
<evidence type="ECO:0000256" key="9">
    <source>
        <dbReference type="SAM" id="MobiDB-lite"/>
    </source>
</evidence>
<comment type="catalytic activity">
    <reaction evidence="1">
        <text>Cleavage of an N-acetyl or N-formyl amino acid from the N-terminus of a polypeptide.</text>
        <dbReference type="EC" id="3.4.19.1"/>
    </reaction>
</comment>
<organism evidence="12 13">
    <name type="scientific">Phrynocephalus forsythii</name>
    <dbReference type="NCBI Taxonomy" id="171643"/>
    <lineage>
        <taxon>Eukaryota</taxon>
        <taxon>Metazoa</taxon>
        <taxon>Chordata</taxon>
        <taxon>Craniata</taxon>
        <taxon>Vertebrata</taxon>
        <taxon>Euteleostomi</taxon>
        <taxon>Lepidosauria</taxon>
        <taxon>Squamata</taxon>
        <taxon>Bifurcata</taxon>
        <taxon>Unidentata</taxon>
        <taxon>Episquamata</taxon>
        <taxon>Toxicofera</taxon>
        <taxon>Iguania</taxon>
        <taxon>Acrodonta</taxon>
        <taxon>Agamidae</taxon>
        <taxon>Agaminae</taxon>
        <taxon>Phrynocephalus</taxon>
    </lineage>
</organism>
<evidence type="ECO:0000313" key="12">
    <source>
        <dbReference type="EMBL" id="KAJ7316674.1"/>
    </source>
</evidence>
<dbReference type="AlphaFoldDB" id="A0A9Q0XIP9"/>
<dbReference type="Gene3D" id="3.40.50.1820">
    <property type="entry name" value="alpha/beta hydrolase"/>
    <property type="match status" value="1"/>
</dbReference>
<dbReference type="SUPFAM" id="SSF82171">
    <property type="entry name" value="DPP6 N-terminal domain-like"/>
    <property type="match status" value="1"/>
</dbReference>
<comment type="subunit">
    <text evidence="4">Homotetramer.</text>
</comment>
<dbReference type="PANTHER" id="PTHR42776">
    <property type="entry name" value="SERINE PEPTIDASE S9 FAMILY MEMBER"/>
    <property type="match status" value="1"/>
</dbReference>
<comment type="subcellular location">
    <subcellularLocation>
        <location evidence="2">Cytoplasm</location>
    </subcellularLocation>
</comment>
<dbReference type="Gene3D" id="2.120.10.30">
    <property type="entry name" value="TolB, C-terminal domain"/>
    <property type="match status" value="1"/>
</dbReference>
<keyword evidence="13" id="KW-1185">Reference proteome</keyword>
<dbReference type="EC" id="3.4.19.1" evidence="5"/>
<dbReference type="EMBL" id="JAPFRF010000011">
    <property type="protein sequence ID" value="KAJ7316674.1"/>
    <property type="molecule type" value="Genomic_DNA"/>
</dbReference>
<sequence>MAYYGLRLGREELPGSCSPIHALYQKLSAFPSAVYASVGAGFAARGIAKCLPLYTEWCQTDLRRHQRVRYSRQYILHHDGTAIVSVTPVGVAAEIRDQLLMRMSPSGRQKAVFTYHLEKGQKQEVLEVWRNIGRVRNINLTALDKHGKVYTDEQFGCFSWSSSEEQILYVAERRRSKAQTLSPQDRSPRGEKPSEAGTASHHALFQDEKFVYYDNWGEALADKSVPVLCVLNIETGEVSVLEGIPGHISPGQALWSPDDTGVVFVGWGHEPFRLGLSACSNRRSALFHLDLSECSCEQLSSDYQAVSSPRLSPDGRRLIYLEGPVFGPHRQCLKLQMILTWSLFLLAYLRSLTKCSVSVSGFFGIYSGALPLLCWTPDNHRIILNTPQRSRKRAQIIFKKLSCCSTLEMPEGSWTVLGIHQDLLVVSCSSPNCPPSLKVAVLPPAGKELELQWVTVEEASVVPDVEWKILTVHPPHRVVSSLPADQAFEALLLSPPRSKEREKVFPLIVSPHGGPHAVFDACWRPAMACFCQLGFAVLLVNYRGSLGFGQASIDSLISHVGIQDVEDTQLAVELALQMEPLDPNRIALLGGSHGGFICCHLIGRYPERYKACAVRSPVINMATLLGTSDIPDWRFSAVGLPYCFERIPAAEDLAAMLLHSPIAHAAKVQAPVLLCVGARDRRVSPYQSVEYYRVLQARGVPVRLLWYPEEAHAINGVEAEADVFMNCAQWITHHLSMEAGGEVQHPVESPKD</sequence>
<keyword evidence="8" id="KW-0378">Hydrolase</keyword>
<dbReference type="Proteomes" id="UP001142489">
    <property type="component" value="Unassembled WGS sequence"/>
</dbReference>
<dbReference type="GO" id="GO:0006508">
    <property type="term" value="P:proteolysis"/>
    <property type="evidence" value="ECO:0007669"/>
    <property type="project" value="InterPro"/>
</dbReference>
<feature type="region of interest" description="Disordered" evidence="9">
    <location>
        <begin position="176"/>
        <end position="199"/>
    </location>
</feature>
<dbReference type="SUPFAM" id="SSF53474">
    <property type="entry name" value="alpha/beta-Hydrolases"/>
    <property type="match status" value="1"/>
</dbReference>
<dbReference type="GO" id="GO:0008242">
    <property type="term" value="F:omega peptidase activity"/>
    <property type="evidence" value="ECO:0007669"/>
    <property type="project" value="UniProtKB-EC"/>
</dbReference>
<proteinExistence type="inferred from homology"/>
<evidence type="ECO:0000256" key="2">
    <source>
        <dbReference type="ARBA" id="ARBA00004496"/>
    </source>
</evidence>
<dbReference type="GO" id="GO:0004252">
    <property type="term" value="F:serine-type endopeptidase activity"/>
    <property type="evidence" value="ECO:0007669"/>
    <property type="project" value="TreeGrafter"/>
</dbReference>
<name>A0A9Q0XIP9_9SAUR</name>
<comment type="similarity">
    <text evidence="3">Belongs to the peptidase S9C family.</text>
</comment>
<evidence type="ECO:0000256" key="6">
    <source>
        <dbReference type="ARBA" id="ARBA00018421"/>
    </source>
</evidence>